<accession>A0A200JAS8</accession>
<name>A0A200JAS8_9ENTE</name>
<feature type="domain" description="GP-PDE" evidence="3">
    <location>
        <begin position="382"/>
        <end position="612"/>
    </location>
</feature>
<dbReference type="GO" id="GO:0006629">
    <property type="term" value="P:lipid metabolic process"/>
    <property type="evidence" value="ECO:0007669"/>
    <property type="project" value="InterPro"/>
</dbReference>
<evidence type="ECO:0000313" key="5">
    <source>
        <dbReference type="EMBL" id="WYJ93183.1"/>
    </source>
</evidence>
<dbReference type="Gene3D" id="2.60.40.3760">
    <property type="match status" value="2"/>
</dbReference>
<organism evidence="4">
    <name type="scientific">Candidatus Enterococcus dunnyi</name>
    <dbReference type="NCBI Taxonomy" id="1834192"/>
    <lineage>
        <taxon>Bacteria</taxon>
        <taxon>Bacillati</taxon>
        <taxon>Bacillota</taxon>
        <taxon>Bacilli</taxon>
        <taxon>Lactobacillales</taxon>
        <taxon>Enterococcaceae</taxon>
        <taxon>Enterococcus</taxon>
    </lineage>
</organism>
<dbReference type="Gene3D" id="3.20.20.190">
    <property type="entry name" value="Phosphatidylinositol (PI) phosphodiesterase"/>
    <property type="match status" value="1"/>
</dbReference>
<gene>
    <name evidence="5" type="ORF">A5889_000679</name>
    <name evidence="4" type="ORF">A5889_002402</name>
</gene>
<feature type="region of interest" description="Disordered" evidence="1">
    <location>
        <begin position="1"/>
        <end position="23"/>
    </location>
</feature>
<dbReference type="SUPFAM" id="SSF51695">
    <property type="entry name" value="PLC-like phosphodiesterases"/>
    <property type="match status" value="1"/>
</dbReference>
<evidence type="ECO:0000256" key="1">
    <source>
        <dbReference type="SAM" id="MobiDB-lite"/>
    </source>
</evidence>
<dbReference type="EMBL" id="CP147246">
    <property type="protein sequence ID" value="WYJ93183.1"/>
    <property type="molecule type" value="Genomic_DNA"/>
</dbReference>
<keyword evidence="2" id="KW-1133">Transmembrane helix</keyword>
<proteinExistence type="predicted"/>
<dbReference type="InterPro" id="IPR017946">
    <property type="entry name" value="PLC-like_Pdiesterase_TIM-brl"/>
</dbReference>
<dbReference type="RefSeq" id="WP_087641457.1">
    <property type="nucleotide sequence ID" value="NZ_CP147246.1"/>
</dbReference>
<keyword evidence="2" id="KW-0472">Membrane</keyword>
<reference evidence="4" key="1">
    <citation type="submission" date="2017-05" db="EMBL/GenBank/DDBJ databases">
        <title>The Genome Sequence of Enterococcus sp. 9D6_DIV0238.</title>
        <authorList>
            <consortium name="The Broad Institute Genomics Platform"/>
            <consortium name="The Broad Institute Genomic Center for Infectious Diseases"/>
            <person name="Earl A."/>
            <person name="Manson A."/>
            <person name="Schwartman J."/>
            <person name="Gilmore M."/>
            <person name="Abouelleil A."/>
            <person name="Cao P."/>
            <person name="Chapman S."/>
            <person name="Cusick C."/>
            <person name="Shea T."/>
            <person name="Young S."/>
            <person name="Neafsey D."/>
            <person name="Nusbaum C."/>
            <person name="Birren B."/>
        </authorList>
    </citation>
    <scope>NUCLEOTIDE SEQUENCE [LARGE SCALE GENOMIC DNA]</scope>
    <source>
        <strain evidence="4">9D6_DIV0238</strain>
    </source>
</reference>
<dbReference type="Proteomes" id="UP000196151">
    <property type="component" value="Chromosome"/>
</dbReference>
<dbReference type="Pfam" id="PF03009">
    <property type="entry name" value="GDPD"/>
    <property type="match status" value="1"/>
</dbReference>
<evidence type="ECO:0000259" key="3">
    <source>
        <dbReference type="PROSITE" id="PS51704"/>
    </source>
</evidence>
<evidence type="ECO:0000256" key="2">
    <source>
        <dbReference type="SAM" id="Phobius"/>
    </source>
</evidence>
<keyword evidence="6" id="KW-1185">Reference proteome</keyword>
<dbReference type="PANTHER" id="PTHR46211">
    <property type="entry name" value="GLYCEROPHOSPHORYL DIESTER PHOSPHODIESTERASE"/>
    <property type="match status" value="1"/>
</dbReference>
<protein>
    <submittedName>
        <fullName evidence="5">Glycerophosphoryl diester phosphodiesterase</fullName>
    </submittedName>
</protein>
<dbReference type="Pfam" id="PF08481">
    <property type="entry name" value="GBS_Bsp-like"/>
    <property type="match status" value="2"/>
</dbReference>
<dbReference type="PANTHER" id="PTHR46211:SF14">
    <property type="entry name" value="GLYCEROPHOSPHODIESTER PHOSPHODIESTERASE"/>
    <property type="match status" value="1"/>
</dbReference>
<dbReference type="PROSITE" id="PS51704">
    <property type="entry name" value="GP_PDE"/>
    <property type="match status" value="1"/>
</dbReference>
<dbReference type="GO" id="GO:0008081">
    <property type="term" value="F:phosphoric diester hydrolase activity"/>
    <property type="evidence" value="ECO:0007669"/>
    <property type="project" value="InterPro"/>
</dbReference>
<evidence type="ECO:0000313" key="4">
    <source>
        <dbReference type="EMBL" id="OUZ33687.1"/>
    </source>
</evidence>
<reference evidence="5" key="3">
    <citation type="submission" date="2024-03" db="EMBL/GenBank/DDBJ databases">
        <title>The Genome Sequence of Enterococcus sp. DIV0238c.</title>
        <authorList>
            <consortium name="The Broad Institute Genomics Platform"/>
            <consortium name="The Broad Institute Microbial Omics Core"/>
            <consortium name="The Broad Institute Genomic Center for Infectious Diseases"/>
            <person name="Earl A."/>
            <person name="Manson A."/>
            <person name="Gilmore M."/>
            <person name="Schwartman J."/>
            <person name="Shea T."/>
            <person name="Abouelleil A."/>
            <person name="Cao P."/>
            <person name="Chapman S."/>
            <person name="Cusick C."/>
            <person name="Young S."/>
            <person name="Neafsey D."/>
            <person name="Nusbaum C."/>
            <person name="Birren B."/>
        </authorList>
    </citation>
    <scope>NUCLEOTIDE SEQUENCE</scope>
    <source>
        <strain evidence="5">9D6_DIV0238</strain>
    </source>
</reference>
<keyword evidence="2" id="KW-0812">Transmembrane</keyword>
<feature type="transmembrane region" description="Helical" evidence="2">
    <location>
        <begin position="29"/>
        <end position="51"/>
    </location>
</feature>
<reference evidence="5" key="2">
    <citation type="submission" date="2017-05" db="EMBL/GenBank/DDBJ databases">
        <authorList>
            <consortium name="The Broad Institute Genomics Platform"/>
            <consortium name="The Broad Institute Genomic Center for Infectious Diseases"/>
            <person name="Earl A."/>
            <person name="Manson A."/>
            <person name="Schwartman J."/>
            <person name="Gilmore M."/>
            <person name="Abouelleil A."/>
            <person name="Cao P."/>
            <person name="Chapman S."/>
            <person name="Cusick C."/>
            <person name="Shea T."/>
            <person name="Young S."/>
            <person name="Neafsey D."/>
            <person name="Nusbaum C."/>
            <person name="Birren B."/>
        </authorList>
    </citation>
    <scope>NUCLEOTIDE SEQUENCE</scope>
    <source>
        <strain evidence="5">9D6_DIV0238</strain>
    </source>
</reference>
<sequence length="612" mass="69517">MAEKKDKKKPSKKKQKKKEQAAKRKKKRVTLSILLIVIILSGVSFLIWFYINLDYQDHSNPSYEGYRFSPSPLAITLADKQKEDVILEDGSRLNPDFAESSIERLAKNKSVYYPPERPSFRLLNQDNKQTTYRLSADLESANHLKTVEFSVFGETDGTNDLKTYQAVYHSETNTWDTDVLIKNHQEAGDYQVTLKITRENGEIETVPFGNFTVDQPTLQSEIDGTEVSKGQFEINLSVSSKSDTEKLTATVWSKEDQSDKKVYDAKRQEGNSYKVHVDYEDFDFINGIYHANTEFIGKNGLKAESDAGAVEINLRRPVRIRLMQETALYQNRQLSKAVRQLSANSMAYVRGIVFNNDKKIYRTTEGYIPADNVEVSEMMDDIRYVAHRGNHKAAPENSLPAFQQSNSWGIETDIRLTKDKKWVIMHDQSVDRMTNGKGKVSDLTLAQINALRIDQGSNKENYSEEQLVVPTLEDFLTVMNTKQSIPFIEIKANKVDAADYDSLVNSINYYGLANTAVVISFDYKHLVEVKRRLPDVQVQLLANRLDEQMIEQVSQLGGNSGLDIKYESVADRADLIALAQNKGLSVNLWGVPQSEFKKMEALGINNLTTDYD</sequence>
<dbReference type="OrthoDB" id="384721at2"/>
<dbReference type="AlphaFoldDB" id="A0A200JAS8"/>
<dbReference type="InterPro" id="IPR030395">
    <property type="entry name" value="GP_PDE_dom"/>
</dbReference>
<dbReference type="EMBL" id="NIBQ01000002">
    <property type="protein sequence ID" value="OUZ33687.1"/>
    <property type="molecule type" value="Genomic_DNA"/>
</dbReference>
<dbReference type="InterPro" id="IPR013688">
    <property type="entry name" value="GBS_Bsp-like"/>
</dbReference>
<evidence type="ECO:0000313" key="6">
    <source>
        <dbReference type="Proteomes" id="UP000196151"/>
    </source>
</evidence>